<name>A0A9W6Q470_9ACTN</name>
<comment type="caution">
    <text evidence="1">The sequence shown here is derived from an EMBL/GenBank/DDBJ whole genome shotgun (WGS) entry which is preliminary data.</text>
</comment>
<proteinExistence type="predicted"/>
<organism evidence="1 2">
    <name type="scientific">Kitasatospora phosalacinea</name>
    <dbReference type="NCBI Taxonomy" id="2065"/>
    <lineage>
        <taxon>Bacteria</taxon>
        <taxon>Bacillati</taxon>
        <taxon>Actinomycetota</taxon>
        <taxon>Actinomycetes</taxon>
        <taxon>Kitasatosporales</taxon>
        <taxon>Streptomycetaceae</taxon>
        <taxon>Kitasatospora</taxon>
    </lineage>
</organism>
<evidence type="ECO:0000313" key="2">
    <source>
        <dbReference type="Proteomes" id="UP001165041"/>
    </source>
</evidence>
<dbReference type="Proteomes" id="UP001165041">
    <property type="component" value="Unassembled WGS sequence"/>
</dbReference>
<dbReference type="EMBL" id="BSSA01000001">
    <property type="protein sequence ID" value="GLW68274.1"/>
    <property type="molecule type" value="Genomic_DNA"/>
</dbReference>
<reference evidence="1" key="1">
    <citation type="submission" date="2023-02" db="EMBL/GenBank/DDBJ databases">
        <title>Kitasatospora phosalacinea NBRC 14627.</title>
        <authorList>
            <person name="Ichikawa N."/>
            <person name="Sato H."/>
            <person name="Tonouchi N."/>
        </authorList>
    </citation>
    <scope>NUCLEOTIDE SEQUENCE</scope>
    <source>
        <strain evidence="1">NBRC 14627</strain>
    </source>
</reference>
<evidence type="ECO:0008006" key="3">
    <source>
        <dbReference type="Google" id="ProtNLM"/>
    </source>
</evidence>
<sequence>MESLEPPLPLLYLDVDGPLIPFGGPPGRQPEHLTERRIREVLGAEAAGHPLLTRIDPRHGARIAALPCRPVWATTWQHEANTCVAPLLGLPPLPVLEEGDDADAPYGVHWKTPLLVEHAEGTAFAWLDDEIGAADRAWVAAHHAGPALLLRVDPRLGLTEEDFTVLEEWLRGPA</sequence>
<dbReference type="RefSeq" id="WP_285733063.1">
    <property type="nucleotide sequence ID" value="NZ_BSSA01000001.1"/>
</dbReference>
<evidence type="ECO:0000313" key="1">
    <source>
        <dbReference type="EMBL" id="GLW68274.1"/>
    </source>
</evidence>
<dbReference type="Pfam" id="PF18143">
    <property type="entry name" value="HAD_SAK_2"/>
    <property type="match status" value="1"/>
</dbReference>
<protein>
    <recommendedName>
        <fullName evidence="3">Secreted protein</fullName>
    </recommendedName>
</protein>
<dbReference type="AlphaFoldDB" id="A0A9W6Q470"/>
<accession>A0A9W6Q470</accession>
<gene>
    <name evidence="1" type="ORF">Kpho02_05730</name>
</gene>